<evidence type="ECO:0000313" key="2">
    <source>
        <dbReference type="EMBL" id="ROL54717.1"/>
    </source>
</evidence>
<organism evidence="2 3">
    <name type="scientific">Anabarilius grahami</name>
    <name type="common">Kanglang fish</name>
    <name type="synonym">Barilius grahami</name>
    <dbReference type="NCBI Taxonomy" id="495550"/>
    <lineage>
        <taxon>Eukaryota</taxon>
        <taxon>Metazoa</taxon>
        <taxon>Chordata</taxon>
        <taxon>Craniata</taxon>
        <taxon>Vertebrata</taxon>
        <taxon>Euteleostomi</taxon>
        <taxon>Actinopterygii</taxon>
        <taxon>Neopterygii</taxon>
        <taxon>Teleostei</taxon>
        <taxon>Ostariophysi</taxon>
        <taxon>Cypriniformes</taxon>
        <taxon>Xenocyprididae</taxon>
        <taxon>Xenocypridinae</taxon>
        <taxon>Xenocypridinae incertae sedis</taxon>
        <taxon>Anabarilius</taxon>
    </lineage>
</organism>
<protein>
    <submittedName>
        <fullName evidence="2">Uncharacterized protein</fullName>
    </submittedName>
</protein>
<keyword evidence="3" id="KW-1185">Reference proteome</keyword>
<sequence>MNSLTAPSSVILYCHVIPTLSTLAWLFDQLLNSNNERTFSSSPAVASLNSSDGPIRTRTVSELYGCIHHSSAHVVTGQTISGLMKSSSSSSSSLEEGQSAVIMRPDGDVSADGWKICQSGWIVQ</sequence>
<keyword evidence="1" id="KW-1133">Transmembrane helix</keyword>
<accession>A0A3N0Z8E2</accession>
<comment type="caution">
    <text evidence="2">The sequence shown here is derived from an EMBL/GenBank/DDBJ whole genome shotgun (WGS) entry which is preliminary data.</text>
</comment>
<gene>
    <name evidence="2" type="ORF">DPX16_1603</name>
</gene>
<evidence type="ECO:0000256" key="1">
    <source>
        <dbReference type="SAM" id="Phobius"/>
    </source>
</evidence>
<keyword evidence="1" id="KW-0472">Membrane</keyword>
<reference evidence="2 3" key="1">
    <citation type="submission" date="2018-10" db="EMBL/GenBank/DDBJ databases">
        <title>Genome assembly for a Yunnan-Guizhou Plateau 3E fish, Anabarilius grahami (Regan), and its evolutionary and genetic applications.</title>
        <authorList>
            <person name="Jiang W."/>
        </authorList>
    </citation>
    <scope>NUCLEOTIDE SEQUENCE [LARGE SCALE GENOMIC DNA]</scope>
    <source>
        <strain evidence="2">AG-KIZ</strain>
        <tissue evidence="2">Muscle</tissue>
    </source>
</reference>
<dbReference type="Proteomes" id="UP000281406">
    <property type="component" value="Unassembled WGS sequence"/>
</dbReference>
<name>A0A3N0Z8E2_ANAGA</name>
<dbReference type="AlphaFoldDB" id="A0A3N0Z8E2"/>
<proteinExistence type="predicted"/>
<dbReference type="EMBL" id="RJVU01006538">
    <property type="protein sequence ID" value="ROL54717.1"/>
    <property type="molecule type" value="Genomic_DNA"/>
</dbReference>
<keyword evidence="1" id="KW-0812">Transmembrane</keyword>
<feature type="transmembrane region" description="Helical" evidence="1">
    <location>
        <begin position="6"/>
        <end position="27"/>
    </location>
</feature>
<evidence type="ECO:0000313" key="3">
    <source>
        <dbReference type="Proteomes" id="UP000281406"/>
    </source>
</evidence>